<evidence type="ECO:0000313" key="9">
    <source>
        <dbReference type="Proteomes" id="UP000316388"/>
    </source>
</evidence>
<dbReference type="InterPro" id="IPR003142">
    <property type="entry name" value="BPL_C"/>
</dbReference>
<evidence type="ECO:0000256" key="5">
    <source>
        <dbReference type="ARBA" id="ARBA00024227"/>
    </source>
</evidence>
<proteinExistence type="predicted"/>
<keyword evidence="2" id="KW-0547">Nucleotide-binding</keyword>
<dbReference type="PANTHER" id="PTHR12835:SF5">
    <property type="entry name" value="BIOTIN--PROTEIN LIGASE"/>
    <property type="match status" value="1"/>
</dbReference>
<evidence type="ECO:0000256" key="2">
    <source>
        <dbReference type="ARBA" id="ARBA00022741"/>
    </source>
</evidence>
<dbReference type="EC" id="6.3.4.15" evidence="5"/>
<dbReference type="GO" id="GO:0004077">
    <property type="term" value="F:biotin--[biotin carboxyl-carrier protein] ligase activity"/>
    <property type="evidence" value="ECO:0007669"/>
    <property type="project" value="UniProtKB-EC"/>
</dbReference>
<accession>A0A554XH69</accession>
<keyword evidence="3" id="KW-0067">ATP-binding</keyword>
<evidence type="ECO:0000256" key="6">
    <source>
        <dbReference type="ARBA" id="ARBA00047846"/>
    </source>
</evidence>
<dbReference type="GO" id="GO:0005524">
    <property type="term" value="F:ATP binding"/>
    <property type="evidence" value="ECO:0007669"/>
    <property type="project" value="UniProtKB-KW"/>
</dbReference>
<comment type="catalytic activity">
    <reaction evidence="6">
        <text>biotin + L-lysyl-[protein] + ATP = N(6)-biotinyl-L-lysyl-[protein] + AMP + diphosphate + H(+)</text>
        <dbReference type="Rhea" id="RHEA:11756"/>
        <dbReference type="Rhea" id="RHEA-COMP:9752"/>
        <dbReference type="Rhea" id="RHEA-COMP:10505"/>
        <dbReference type="ChEBI" id="CHEBI:15378"/>
        <dbReference type="ChEBI" id="CHEBI:29969"/>
        <dbReference type="ChEBI" id="CHEBI:30616"/>
        <dbReference type="ChEBI" id="CHEBI:33019"/>
        <dbReference type="ChEBI" id="CHEBI:57586"/>
        <dbReference type="ChEBI" id="CHEBI:83144"/>
        <dbReference type="ChEBI" id="CHEBI:456215"/>
        <dbReference type="EC" id="6.3.4.15"/>
    </reaction>
</comment>
<evidence type="ECO:0000256" key="3">
    <source>
        <dbReference type="ARBA" id="ARBA00022840"/>
    </source>
</evidence>
<dbReference type="AlphaFoldDB" id="A0A554XH69"/>
<dbReference type="Gene3D" id="3.30.930.10">
    <property type="entry name" value="Bira Bifunctional Protein, Domain 2"/>
    <property type="match status" value="1"/>
</dbReference>
<gene>
    <name evidence="8" type="primary">birA</name>
    <name evidence="8" type="ORF">Tfont_02376</name>
</gene>
<dbReference type="InterPro" id="IPR004143">
    <property type="entry name" value="BPL_LPL_catalytic"/>
</dbReference>
<evidence type="ECO:0000256" key="4">
    <source>
        <dbReference type="ARBA" id="ARBA00023267"/>
    </source>
</evidence>
<dbReference type="PANTHER" id="PTHR12835">
    <property type="entry name" value="BIOTIN PROTEIN LIGASE"/>
    <property type="match status" value="1"/>
</dbReference>
<dbReference type="SUPFAM" id="SSF55681">
    <property type="entry name" value="Class II aaRS and biotin synthetases"/>
    <property type="match status" value="1"/>
</dbReference>
<dbReference type="Pfam" id="PF03099">
    <property type="entry name" value="BPL_LplA_LipB"/>
    <property type="match status" value="1"/>
</dbReference>
<reference evidence="8 9" key="1">
    <citation type="submission" date="2019-07" db="EMBL/GenBank/DDBJ databases">
        <title>Tepidimonas fonticaldi AT-A2 draft genome.</title>
        <authorList>
            <person name="Da Costa M.S."/>
            <person name="Froufe H.J.C."/>
            <person name="Egas C."/>
            <person name="Albuquerque L."/>
        </authorList>
    </citation>
    <scope>NUCLEOTIDE SEQUENCE [LARGE SCALE GENOMIC DNA]</scope>
    <source>
        <strain evidence="8 9">AT-A2</strain>
    </source>
</reference>
<keyword evidence="4" id="KW-0092">Biotin</keyword>
<dbReference type="InterPro" id="IPR004408">
    <property type="entry name" value="Biotin_CoA_COase_ligase"/>
</dbReference>
<sequence length="311" mass="32095">MRTHAVTLANFHAVFVRPPFRHRPMSAPTPLAPAPATSAATTAALARLHAGAEALWQAASPAWPGLSVEVVPAIDSTNAELMRRARAGHIDPVAGPVVLAALEQTAGRGRLGRSWVTLPGASLAFSVGVRLAPADWSGLSLAVGLAVAEALDPAVRLKWPNDLWWDGHKLGGILIETANATAAEPGRHCVIGVGVNLATPALPPDAPPHALPPVGLDAIAQAQGQTPWDLGHALTALGAAVLQAARAFEREGFGPLAARYAARDALRGRAVRLSDGTEGTAEGVDPDGALRLRTAAGVQRVQQGEVSVRPC</sequence>
<keyword evidence="1 8" id="KW-0436">Ligase</keyword>
<dbReference type="CDD" id="cd16442">
    <property type="entry name" value="BPL"/>
    <property type="match status" value="1"/>
</dbReference>
<dbReference type="Proteomes" id="UP000316388">
    <property type="component" value="Unassembled WGS sequence"/>
</dbReference>
<dbReference type="InterPro" id="IPR045864">
    <property type="entry name" value="aa-tRNA-synth_II/BPL/LPL"/>
</dbReference>
<evidence type="ECO:0000256" key="1">
    <source>
        <dbReference type="ARBA" id="ARBA00022598"/>
    </source>
</evidence>
<evidence type="ECO:0000259" key="7">
    <source>
        <dbReference type="PROSITE" id="PS51733"/>
    </source>
</evidence>
<dbReference type="EMBL" id="VJOO01000030">
    <property type="protein sequence ID" value="TSE35176.1"/>
    <property type="molecule type" value="Genomic_DNA"/>
</dbReference>
<dbReference type="Gene3D" id="2.30.30.100">
    <property type="match status" value="1"/>
</dbReference>
<organism evidence="8 9">
    <name type="scientific">Tepidimonas fonticaldi</name>
    <dbReference type="NCBI Taxonomy" id="1101373"/>
    <lineage>
        <taxon>Bacteria</taxon>
        <taxon>Pseudomonadati</taxon>
        <taxon>Pseudomonadota</taxon>
        <taxon>Betaproteobacteria</taxon>
        <taxon>Burkholderiales</taxon>
        <taxon>Tepidimonas</taxon>
    </lineage>
</organism>
<feature type="domain" description="BPL/LPL catalytic" evidence="7">
    <location>
        <begin position="49"/>
        <end position="246"/>
    </location>
</feature>
<dbReference type="Pfam" id="PF02237">
    <property type="entry name" value="BPL_C"/>
    <property type="match status" value="1"/>
</dbReference>
<evidence type="ECO:0000313" key="8">
    <source>
        <dbReference type="EMBL" id="TSE35176.1"/>
    </source>
</evidence>
<dbReference type="GO" id="GO:0005737">
    <property type="term" value="C:cytoplasm"/>
    <property type="evidence" value="ECO:0007669"/>
    <property type="project" value="TreeGrafter"/>
</dbReference>
<dbReference type="NCBIfam" id="TIGR00121">
    <property type="entry name" value="birA_ligase"/>
    <property type="match status" value="1"/>
</dbReference>
<dbReference type="InterPro" id="IPR008988">
    <property type="entry name" value="Transcriptional_repressor_C"/>
</dbReference>
<name>A0A554XH69_9BURK</name>
<protein>
    <recommendedName>
        <fullName evidence="5">biotin--[biotin carboxyl-carrier protein] ligase</fullName>
        <ecNumber evidence="5">6.3.4.15</ecNumber>
    </recommendedName>
</protein>
<dbReference type="PROSITE" id="PS51733">
    <property type="entry name" value="BPL_LPL_CATALYTIC"/>
    <property type="match status" value="1"/>
</dbReference>
<comment type="caution">
    <text evidence="8">The sequence shown here is derived from an EMBL/GenBank/DDBJ whole genome shotgun (WGS) entry which is preliminary data.</text>
</comment>
<dbReference type="SUPFAM" id="SSF50037">
    <property type="entry name" value="C-terminal domain of transcriptional repressors"/>
    <property type="match status" value="1"/>
</dbReference>